<organism evidence="1 2">
    <name type="scientific">Cedecea davisae DSM 4568</name>
    <dbReference type="NCBI Taxonomy" id="566551"/>
    <lineage>
        <taxon>Bacteria</taxon>
        <taxon>Pseudomonadati</taxon>
        <taxon>Pseudomonadota</taxon>
        <taxon>Gammaproteobacteria</taxon>
        <taxon>Enterobacterales</taxon>
        <taxon>Enterobacteriaceae</taxon>
        <taxon>Cedecea</taxon>
    </lineage>
</organism>
<dbReference type="EMBL" id="ATDT01000004">
    <property type="protein sequence ID" value="EPF20112.1"/>
    <property type="molecule type" value="Genomic_DNA"/>
</dbReference>
<accession>S3JIY9</accession>
<dbReference type="AlphaFoldDB" id="S3JIY9"/>
<name>S3JIY9_9ENTR</name>
<protein>
    <submittedName>
        <fullName evidence="1">Uncharacterized protein</fullName>
    </submittedName>
</protein>
<proteinExistence type="predicted"/>
<dbReference type="RefSeq" id="WP_016535051.1">
    <property type="nucleotide sequence ID" value="NZ_KE161030.1"/>
</dbReference>
<evidence type="ECO:0000313" key="1">
    <source>
        <dbReference type="EMBL" id="EPF20112.1"/>
    </source>
</evidence>
<evidence type="ECO:0000313" key="2">
    <source>
        <dbReference type="Proteomes" id="UP000014585"/>
    </source>
</evidence>
<gene>
    <name evidence="1" type="ORF">HMPREF0201_00712</name>
</gene>
<comment type="caution">
    <text evidence="1">The sequence shown here is derived from an EMBL/GenBank/DDBJ whole genome shotgun (WGS) entry which is preliminary data.</text>
</comment>
<dbReference type="Proteomes" id="UP000014585">
    <property type="component" value="Unassembled WGS sequence"/>
</dbReference>
<dbReference type="HOGENOM" id="CLU_1145582_0_0_6"/>
<reference evidence="1 2" key="1">
    <citation type="submission" date="2013-04" db="EMBL/GenBank/DDBJ databases">
        <authorList>
            <person name="Weinstock G."/>
            <person name="Sodergren E."/>
            <person name="Lobos E.A."/>
            <person name="Fulton L."/>
            <person name="Fulton R."/>
            <person name="Courtney L."/>
            <person name="Fronick C."/>
            <person name="O'Laughlin M."/>
            <person name="Godfrey J."/>
            <person name="Wilson R.M."/>
            <person name="Miner T."/>
            <person name="Farmer C."/>
            <person name="Delehaunty K."/>
            <person name="Cordes M."/>
            <person name="Minx P."/>
            <person name="Tomlinson C."/>
            <person name="Chen J."/>
            <person name="Wollam A."/>
            <person name="Pepin K.H."/>
            <person name="Palsikar V.B."/>
            <person name="Zhang X."/>
            <person name="Suruliraj S."/>
            <person name="Perna N.T."/>
            <person name="Plunkett G."/>
            <person name="Warren W."/>
            <person name="Mitreva M."/>
            <person name="Mardis E.R."/>
            <person name="Wilson R.K."/>
        </authorList>
    </citation>
    <scope>NUCLEOTIDE SEQUENCE [LARGE SCALE GENOMIC DNA]</scope>
    <source>
        <strain evidence="1 2">DSM 4568</strain>
    </source>
</reference>
<sequence length="242" mass="26728">MIKINKIMTMLFFIIPVGAGAGEVTGLDLIDRCSSYADKVVEQSGDELAQIGETPSDIRSYVKLTCIDAMRTAVLAKNVKELSQWRVAKIQSVWGFNDDRKTYQSNVINTSSKMAIEYYYSQHPDSEPAVTYPVVAPDATTDQKVSALDIYASEKKIQGSTVKNHCERLTKNVPNTDIPESTLRSEGVVACQGVMVSNVTQDKHGISFDKAMDIAKRQYGTSSKEYTFFVSVIKSANSISKQ</sequence>